<name>A0A4Y2RQM7_ARAVE</name>
<dbReference type="EMBL" id="BGPR01017919">
    <property type="protein sequence ID" value="GBN77700.1"/>
    <property type="molecule type" value="Genomic_DNA"/>
</dbReference>
<organism evidence="1 2">
    <name type="scientific">Araneus ventricosus</name>
    <name type="common">Orbweaver spider</name>
    <name type="synonym">Epeira ventricosa</name>
    <dbReference type="NCBI Taxonomy" id="182803"/>
    <lineage>
        <taxon>Eukaryota</taxon>
        <taxon>Metazoa</taxon>
        <taxon>Ecdysozoa</taxon>
        <taxon>Arthropoda</taxon>
        <taxon>Chelicerata</taxon>
        <taxon>Arachnida</taxon>
        <taxon>Araneae</taxon>
        <taxon>Araneomorphae</taxon>
        <taxon>Entelegynae</taxon>
        <taxon>Araneoidea</taxon>
        <taxon>Araneidae</taxon>
        <taxon>Araneus</taxon>
    </lineage>
</organism>
<dbReference type="Proteomes" id="UP000499080">
    <property type="component" value="Unassembled WGS sequence"/>
</dbReference>
<evidence type="ECO:0000313" key="1">
    <source>
        <dbReference type="EMBL" id="GBN77700.1"/>
    </source>
</evidence>
<keyword evidence="2" id="KW-1185">Reference proteome</keyword>
<sequence length="111" mass="12460">MRGMGWKMECKSSDGEIEQNAAGQGNKSKLWRLQRGGPFRSGIRKGIFTIVMGINELIQDSRVGVIYKFLEEVHGEVFNKFVHSLNLQIVVDDIVPNVPGSIDHDSKDFVL</sequence>
<accession>A0A4Y2RQM7</accession>
<reference evidence="1 2" key="1">
    <citation type="journal article" date="2019" name="Sci. Rep.">
        <title>Orb-weaving spider Araneus ventricosus genome elucidates the spidroin gene catalogue.</title>
        <authorList>
            <person name="Kono N."/>
            <person name="Nakamura H."/>
            <person name="Ohtoshi R."/>
            <person name="Moran D.A.P."/>
            <person name="Shinohara A."/>
            <person name="Yoshida Y."/>
            <person name="Fujiwara M."/>
            <person name="Mori M."/>
            <person name="Tomita M."/>
            <person name="Arakawa K."/>
        </authorList>
    </citation>
    <scope>NUCLEOTIDE SEQUENCE [LARGE SCALE GENOMIC DNA]</scope>
</reference>
<comment type="caution">
    <text evidence="1">The sequence shown here is derived from an EMBL/GenBank/DDBJ whole genome shotgun (WGS) entry which is preliminary data.</text>
</comment>
<gene>
    <name evidence="1" type="ORF">AVEN_269105_1</name>
</gene>
<proteinExistence type="predicted"/>
<protein>
    <submittedName>
        <fullName evidence="1">Uncharacterized protein</fullName>
    </submittedName>
</protein>
<dbReference type="AlphaFoldDB" id="A0A4Y2RQM7"/>
<evidence type="ECO:0000313" key="2">
    <source>
        <dbReference type="Proteomes" id="UP000499080"/>
    </source>
</evidence>